<evidence type="ECO:0000313" key="2">
    <source>
        <dbReference type="EMBL" id="KAF7783152.1"/>
    </source>
</evidence>
<dbReference type="Gene3D" id="3.40.630.30">
    <property type="match status" value="1"/>
</dbReference>
<name>A0A8H7KK91_AGABI</name>
<dbReference type="InterPro" id="IPR051908">
    <property type="entry name" value="Ribosomal_N-acetyltransferase"/>
</dbReference>
<dbReference type="Proteomes" id="UP000629468">
    <property type="component" value="Unassembled WGS sequence"/>
</dbReference>
<dbReference type="EMBL" id="JABXXO010000003">
    <property type="protein sequence ID" value="KAF7783152.1"/>
    <property type="molecule type" value="Genomic_DNA"/>
</dbReference>
<dbReference type="SUPFAM" id="SSF55729">
    <property type="entry name" value="Acyl-CoA N-acyltransferases (Nat)"/>
    <property type="match status" value="1"/>
</dbReference>
<sequence>MSKSGIILTSFSRRLQLVPPEPALDEILATHRTHPETLKYLRILPDRMTVEEIRSRREKRAADDTAVDFCAFTLNDDGSRNEFIGTTAVFKIDVEQNNCEIGILVAPEKHGGGYGTEMLYCVMQWVFEEKNFHRATFETAVDNIPMQKWFEKTGIRLEAERKEAWRGINTGEYEDVKGYAVLEWEWRDRIKANLETRIRARWGLL</sequence>
<comment type="caution">
    <text evidence="2">The sequence shown here is derived from an EMBL/GenBank/DDBJ whole genome shotgun (WGS) entry which is preliminary data.</text>
</comment>
<dbReference type="GO" id="GO:0008999">
    <property type="term" value="F:protein-N-terminal-alanine acetyltransferase activity"/>
    <property type="evidence" value="ECO:0007669"/>
    <property type="project" value="TreeGrafter"/>
</dbReference>
<dbReference type="Pfam" id="PF13302">
    <property type="entry name" value="Acetyltransf_3"/>
    <property type="match status" value="1"/>
</dbReference>
<gene>
    <name evidence="2" type="ORF">Agabi119p4_2528</name>
</gene>
<accession>A0A8H7KK91</accession>
<dbReference type="InterPro" id="IPR000182">
    <property type="entry name" value="GNAT_dom"/>
</dbReference>
<dbReference type="AlphaFoldDB" id="A0A8H7KK91"/>
<evidence type="ECO:0000259" key="1">
    <source>
        <dbReference type="PROSITE" id="PS51186"/>
    </source>
</evidence>
<evidence type="ECO:0000313" key="3">
    <source>
        <dbReference type="Proteomes" id="UP000629468"/>
    </source>
</evidence>
<reference evidence="2 3" key="1">
    <citation type="journal article" name="Sci. Rep.">
        <title>Telomere-to-telomere assembled and centromere annotated genomes of the two main subspecies of the button mushroom Agaricus bisporus reveal especially polymorphic chromosome ends.</title>
        <authorList>
            <person name="Sonnenberg A.S.M."/>
            <person name="Sedaghat-Telgerd N."/>
            <person name="Lavrijssen B."/>
            <person name="Ohm R.A."/>
            <person name="Hendrickx P.M."/>
            <person name="Scholtmeijer K."/>
            <person name="Baars J.J.P."/>
            <person name="van Peer A."/>
        </authorList>
    </citation>
    <scope>NUCLEOTIDE SEQUENCE [LARGE SCALE GENOMIC DNA]</scope>
    <source>
        <strain evidence="2 3">H119_p4</strain>
    </source>
</reference>
<proteinExistence type="predicted"/>
<dbReference type="PANTHER" id="PTHR43441:SF2">
    <property type="entry name" value="FAMILY ACETYLTRANSFERASE, PUTATIVE (AFU_ORTHOLOGUE AFUA_7G00850)-RELATED"/>
    <property type="match status" value="1"/>
</dbReference>
<dbReference type="GO" id="GO:1990189">
    <property type="term" value="F:protein N-terminal-serine acetyltransferase activity"/>
    <property type="evidence" value="ECO:0007669"/>
    <property type="project" value="TreeGrafter"/>
</dbReference>
<protein>
    <recommendedName>
        <fullName evidence="1">N-acetyltransferase domain-containing protein</fullName>
    </recommendedName>
</protein>
<dbReference type="GO" id="GO:0005737">
    <property type="term" value="C:cytoplasm"/>
    <property type="evidence" value="ECO:0007669"/>
    <property type="project" value="TreeGrafter"/>
</dbReference>
<dbReference type="InterPro" id="IPR016181">
    <property type="entry name" value="Acyl_CoA_acyltransferase"/>
</dbReference>
<feature type="domain" description="N-acetyltransferase" evidence="1">
    <location>
        <begin position="28"/>
        <end position="180"/>
    </location>
</feature>
<dbReference type="PANTHER" id="PTHR43441">
    <property type="entry name" value="RIBOSOMAL-PROTEIN-SERINE ACETYLTRANSFERASE"/>
    <property type="match status" value="1"/>
</dbReference>
<organism evidence="2 3">
    <name type="scientific">Agaricus bisporus var. burnettii</name>
    <dbReference type="NCBI Taxonomy" id="192524"/>
    <lineage>
        <taxon>Eukaryota</taxon>
        <taxon>Fungi</taxon>
        <taxon>Dikarya</taxon>
        <taxon>Basidiomycota</taxon>
        <taxon>Agaricomycotina</taxon>
        <taxon>Agaricomycetes</taxon>
        <taxon>Agaricomycetidae</taxon>
        <taxon>Agaricales</taxon>
        <taxon>Agaricineae</taxon>
        <taxon>Agaricaceae</taxon>
        <taxon>Agaricus</taxon>
    </lineage>
</organism>
<dbReference type="PROSITE" id="PS51186">
    <property type="entry name" value="GNAT"/>
    <property type="match status" value="1"/>
</dbReference>